<dbReference type="AlphaFoldDB" id="A0A2A4EW14"/>
<keyword evidence="1" id="KW-0732">Signal</keyword>
<feature type="signal peptide" evidence="1">
    <location>
        <begin position="1"/>
        <end position="23"/>
    </location>
</feature>
<organism evidence="2 3">
    <name type="scientific">Paraburkholderia acidicola</name>
    <dbReference type="NCBI Taxonomy" id="1912599"/>
    <lineage>
        <taxon>Bacteria</taxon>
        <taxon>Pseudomonadati</taxon>
        <taxon>Pseudomonadota</taxon>
        <taxon>Betaproteobacteria</taxon>
        <taxon>Burkholderiales</taxon>
        <taxon>Burkholderiaceae</taxon>
        <taxon>Paraburkholderia</taxon>
    </lineage>
</organism>
<dbReference type="RefSeq" id="WP_207556949.1">
    <property type="nucleotide sequence ID" value="NZ_MTZV01000005.1"/>
</dbReference>
<proteinExistence type="predicted"/>
<dbReference type="EMBL" id="MTZV01000005">
    <property type="protein sequence ID" value="PCE24514.1"/>
    <property type="molecule type" value="Genomic_DNA"/>
</dbReference>
<evidence type="ECO:0000256" key="1">
    <source>
        <dbReference type="SAM" id="SignalP"/>
    </source>
</evidence>
<evidence type="ECO:0008006" key="4">
    <source>
        <dbReference type="Google" id="ProtNLM"/>
    </source>
</evidence>
<gene>
    <name evidence="2" type="ORF">BWP39_18575</name>
</gene>
<feature type="chain" id="PRO_5012788345" description="Secreted protein" evidence="1">
    <location>
        <begin position="24"/>
        <end position="231"/>
    </location>
</feature>
<protein>
    <recommendedName>
        <fullName evidence="4">Secreted protein</fullName>
    </recommendedName>
</protein>
<reference evidence="2 3" key="1">
    <citation type="submission" date="2017-01" db="EMBL/GenBank/DDBJ databases">
        <title>Whole-Genome Shotgun Sequencing of Two beta-Proteobacterial Species in Search of the Bulgecin Biosynthetic Cluster.</title>
        <authorList>
            <person name="Horsman M.E."/>
            <person name="Marous D.R."/>
            <person name="Li R."/>
            <person name="Oliver R.A."/>
            <person name="Byun B."/>
            <person name="Emrich S.J."/>
            <person name="Boggess B."/>
            <person name="Townsend C.A."/>
            <person name="Mobashery S."/>
        </authorList>
    </citation>
    <scope>NUCLEOTIDE SEQUENCE [LARGE SCALE GENOMIC DNA]</scope>
    <source>
        <strain evidence="2 3">ATCC 31363</strain>
    </source>
</reference>
<comment type="caution">
    <text evidence="2">The sequence shown here is derived from an EMBL/GenBank/DDBJ whole genome shotgun (WGS) entry which is preliminary data.</text>
</comment>
<evidence type="ECO:0000313" key="3">
    <source>
        <dbReference type="Proteomes" id="UP000218022"/>
    </source>
</evidence>
<name>A0A2A4EW14_9BURK</name>
<evidence type="ECO:0000313" key="2">
    <source>
        <dbReference type="EMBL" id="PCE24514.1"/>
    </source>
</evidence>
<dbReference type="Proteomes" id="UP000218022">
    <property type="component" value="Unassembled WGS sequence"/>
</dbReference>
<accession>A0A2A4EW14</accession>
<sequence>MKRALLAGVAALAVSTLSIAVNAQGPTLPPGRTGGDARLRIAALPFAFRGIPLGVSLDVLRASHTVRATPPDSELVCETDVSAGALGMRLKSDDSLVVACRWAHRAGNGWQMSRAVVDGTPADEHVLRFARASYDAPLRLFEISFVVDGVTAEDLRSALAVRYGAPRMQTGSTSSGLPGLPVYVWENAVSSITLCLLPASGNGTLTYLLKDPDARVKSVERLWQDGLPETG</sequence>